<evidence type="ECO:0000313" key="1">
    <source>
        <dbReference type="EMBL" id="NMM03386.1"/>
    </source>
</evidence>
<name>A0A848IQU8_9BURK</name>
<organism evidence="1 2">
    <name type="scientific">Paraburkholderia polaris</name>
    <dbReference type="NCBI Taxonomy" id="2728848"/>
    <lineage>
        <taxon>Bacteria</taxon>
        <taxon>Pseudomonadati</taxon>
        <taxon>Pseudomonadota</taxon>
        <taxon>Betaproteobacteria</taxon>
        <taxon>Burkholderiales</taxon>
        <taxon>Burkholderiaceae</taxon>
        <taxon>Paraburkholderia</taxon>
    </lineage>
</organism>
<dbReference type="Proteomes" id="UP000544134">
    <property type="component" value="Unassembled WGS sequence"/>
</dbReference>
<dbReference type="SUPFAM" id="SSF46785">
    <property type="entry name" value="Winged helix' DNA-binding domain"/>
    <property type="match status" value="1"/>
</dbReference>
<evidence type="ECO:0000313" key="2">
    <source>
        <dbReference type="Proteomes" id="UP000544134"/>
    </source>
</evidence>
<dbReference type="InterPro" id="IPR036390">
    <property type="entry name" value="WH_DNA-bd_sf"/>
</dbReference>
<keyword evidence="2" id="KW-1185">Reference proteome</keyword>
<accession>A0A848IQU8</accession>
<comment type="caution">
    <text evidence="1">The sequence shown here is derived from an EMBL/GenBank/DDBJ whole genome shotgun (WGS) entry which is preliminary data.</text>
</comment>
<dbReference type="InterPro" id="IPR036388">
    <property type="entry name" value="WH-like_DNA-bd_sf"/>
</dbReference>
<dbReference type="AlphaFoldDB" id="A0A848IQU8"/>
<gene>
    <name evidence="1" type="ORF">HHL24_36560</name>
</gene>
<reference evidence="1 2" key="1">
    <citation type="submission" date="2020-04" db="EMBL/GenBank/DDBJ databases">
        <title>Paraburkholderia sp. RP-4-7 isolated from soil.</title>
        <authorList>
            <person name="Dahal R.H."/>
        </authorList>
    </citation>
    <scope>NUCLEOTIDE SEQUENCE [LARGE SCALE GENOMIC DNA]</scope>
    <source>
        <strain evidence="1 2">RP-4-7</strain>
    </source>
</reference>
<proteinExistence type="predicted"/>
<dbReference type="Gene3D" id="1.10.10.10">
    <property type="entry name" value="Winged helix-like DNA-binding domain superfamily/Winged helix DNA-binding domain"/>
    <property type="match status" value="1"/>
</dbReference>
<protein>
    <submittedName>
        <fullName evidence="1">GntR family transcriptional regulator</fullName>
    </submittedName>
</protein>
<dbReference type="EMBL" id="JABBGJ010000052">
    <property type="protein sequence ID" value="NMM03386.1"/>
    <property type="molecule type" value="Genomic_DNA"/>
</dbReference>
<sequence length="81" mass="9232">MHAKYFSTWRSYLKALVAPFCLETNPYTGFRIVPSRCVPTGVRLNECTLWETLAISRTPLSEALRVLAGEGLIDIVPTFRW</sequence>